<organism evidence="3 4">
    <name type="scientific">Ajellomyces dermatitidis (strain ER-3 / ATCC MYA-2586)</name>
    <name type="common">Blastomyces dermatitidis</name>
    <dbReference type="NCBI Taxonomy" id="559297"/>
    <lineage>
        <taxon>Eukaryota</taxon>
        <taxon>Fungi</taxon>
        <taxon>Dikarya</taxon>
        <taxon>Ascomycota</taxon>
        <taxon>Pezizomycotina</taxon>
        <taxon>Eurotiomycetes</taxon>
        <taxon>Eurotiomycetidae</taxon>
        <taxon>Onygenales</taxon>
        <taxon>Ajellomycetaceae</taxon>
        <taxon>Blastomyces</taxon>
    </lineage>
</organism>
<accession>A0ABP2EWE2</accession>
<evidence type="ECO:0000313" key="3">
    <source>
        <dbReference type="EMBL" id="EEQ86857.1"/>
    </source>
</evidence>
<name>A0ABP2EWE2_AJEDR</name>
<proteinExistence type="predicted"/>
<evidence type="ECO:0000256" key="1">
    <source>
        <dbReference type="SAM" id="MobiDB-lite"/>
    </source>
</evidence>
<dbReference type="Proteomes" id="UP000002039">
    <property type="component" value="Unassembled WGS sequence"/>
</dbReference>
<sequence length="108" mass="11728">MKLLALTLTLFGTSMLAPVVMGAAVDTGPGLNAGPNAPSSAPPNAPPNALPDEDGPHPPRRDWCAPGLVCYTDWDCRRDQDCSRRVSDLSQIFCGTFFYPRSCWYRKG</sequence>
<feature type="compositionally biased region" description="Pro residues" evidence="1">
    <location>
        <begin position="40"/>
        <end position="49"/>
    </location>
</feature>
<evidence type="ECO:0000313" key="4">
    <source>
        <dbReference type="Proteomes" id="UP000002039"/>
    </source>
</evidence>
<feature type="signal peptide" evidence="2">
    <location>
        <begin position="1"/>
        <end position="22"/>
    </location>
</feature>
<feature type="chain" id="PRO_5045043836" evidence="2">
    <location>
        <begin position="23"/>
        <end position="108"/>
    </location>
</feature>
<dbReference type="GeneID" id="69024488"/>
<feature type="region of interest" description="Disordered" evidence="1">
    <location>
        <begin position="27"/>
        <end position="59"/>
    </location>
</feature>
<dbReference type="RefSeq" id="XP_045274313.1">
    <property type="nucleotide sequence ID" value="XM_045417526.1"/>
</dbReference>
<gene>
    <name evidence="3" type="ORF">BDCG_01977</name>
</gene>
<evidence type="ECO:0000256" key="2">
    <source>
        <dbReference type="SAM" id="SignalP"/>
    </source>
</evidence>
<protein>
    <submittedName>
        <fullName evidence="3">Uncharacterized protein</fullName>
    </submittedName>
</protein>
<keyword evidence="4" id="KW-1185">Reference proteome</keyword>
<keyword evidence="2" id="KW-0732">Signal</keyword>
<dbReference type="EMBL" id="EQ999974">
    <property type="protein sequence ID" value="EEQ86857.1"/>
    <property type="molecule type" value="Genomic_DNA"/>
</dbReference>
<reference evidence="4" key="1">
    <citation type="journal article" date="2015" name="PLoS Genet.">
        <title>The dynamic genome and transcriptome of the human fungal pathogen Blastomyces and close relative Emmonsia.</title>
        <authorList>
            <person name="Munoz J.F."/>
            <person name="Gauthier G.M."/>
            <person name="Desjardins C.A."/>
            <person name="Gallo J.E."/>
            <person name="Holder J."/>
            <person name="Sullivan T.D."/>
            <person name="Marty A.J."/>
            <person name="Carmen J.C."/>
            <person name="Chen Z."/>
            <person name="Ding L."/>
            <person name="Gujja S."/>
            <person name="Magrini V."/>
            <person name="Misas E."/>
            <person name="Mitreva M."/>
            <person name="Priest M."/>
            <person name="Saif S."/>
            <person name="Whiston E.A."/>
            <person name="Young S."/>
            <person name="Zeng Q."/>
            <person name="Goldman W.E."/>
            <person name="Mardis E.R."/>
            <person name="Taylor J.W."/>
            <person name="McEwen J.G."/>
            <person name="Clay O.K."/>
            <person name="Klein B.S."/>
            <person name="Cuomo C.A."/>
        </authorList>
    </citation>
    <scope>NUCLEOTIDE SEQUENCE [LARGE SCALE GENOMIC DNA]</scope>
    <source>
        <strain evidence="4">ER-3 / ATCC MYA-2586</strain>
    </source>
</reference>